<feature type="transmembrane region" description="Helical" evidence="2">
    <location>
        <begin position="21"/>
        <end position="41"/>
    </location>
</feature>
<keyword evidence="4" id="KW-1185">Reference proteome</keyword>
<evidence type="ECO:0000313" key="4">
    <source>
        <dbReference type="Proteomes" id="UP000191931"/>
    </source>
</evidence>
<proteinExistence type="predicted"/>
<keyword evidence="2" id="KW-0472">Membrane</keyword>
<dbReference type="RefSeq" id="WP_080807112.1">
    <property type="nucleotide sequence ID" value="NZ_LT828556.1"/>
</dbReference>
<accession>A0A1W1HBT2</accession>
<dbReference type="Proteomes" id="UP000191931">
    <property type="component" value="Unassembled WGS sequence"/>
</dbReference>
<reference evidence="3 4" key="1">
    <citation type="submission" date="2017-03" db="EMBL/GenBank/DDBJ databases">
        <authorList>
            <person name="Afonso C.L."/>
            <person name="Miller P.J."/>
            <person name="Scott M.A."/>
            <person name="Spackman E."/>
            <person name="Goraichik I."/>
            <person name="Dimitrov K.M."/>
            <person name="Suarez D.L."/>
            <person name="Swayne D.E."/>
        </authorList>
    </citation>
    <scope>NUCLEOTIDE SEQUENCE [LARGE SCALE GENOMIC DNA]</scope>
    <source>
        <strain evidence="3">PRJEB14757</strain>
    </source>
</reference>
<organism evidence="3 4">
    <name type="scientific">Desulfamplus magnetovallimortis</name>
    <dbReference type="NCBI Taxonomy" id="1246637"/>
    <lineage>
        <taxon>Bacteria</taxon>
        <taxon>Pseudomonadati</taxon>
        <taxon>Thermodesulfobacteriota</taxon>
        <taxon>Desulfobacteria</taxon>
        <taxon>Desulfobacterales</taxon>
        <taxon>Desulfobacteraceae</taxon>
        <taxon>Desulfamplus</taxon>
    </lineage>
</organism>
<dbReference type="AlphaFoldDB" id="A0A1W1HBT2"/>
<evidence type="ECO:0000256" key="2">
    <source>
        <dbReference type="SAM" id="Phobius"/>
    </source>
</evidence>
<dbReference type="STRING" id="1246637.MTBBW1_2030030"/>
<evidence type="ECO:0000313" key="3">
    <source>
        <dbReference type="EMBL" id="SLM29940.1"/>
    </source>
</evidence>
<keyword evidence="2" id="KW-1133">Transmembrane helix</keyword>
<gene>
    <name evidence="3" type="ORF">MTBBW1_2030030</name>
</gene>
<name>A0A1W1HBT2_9BACT</name>
<keyword evidence="1" id="KW-0175">Coiled coil</keyword>
<dbReference type="EMBL" id="FWEV01000117">
    <property type="protein sequence ID" value="SLM29940.1"/>
    <property type="molecule type" value="Genomic_DNA"/>
</dbReference>
<feature type="coiled-coil region" evidence="1">
    <location>
        <begin position="108"/>
        <end position="149"/>
    </location>
</feature>
<dbReference type="OrthoDB" id="251046at2"/>
<protein>
    <submittedName>
        <fullName evidence="3">Uncharacterized protein</fullName>
    </submittedName>
</protein>
<evidence type="ECO:0000256" key="1">
    <source>
        <dbReference type="SAM" id="Coils"/>
    </source>
</evidence>
<keyword evidence="2" id="KW-0812">Transmembrane</keyword>
<sequence length="284" mass="32097">MMKSRRDTQLDSFELLLDTMCNTFGGIVFIALLIVILSQAVDATHPDNTEEQQPSPAASSFETSLASRVALLPESERKNRLIPIIDNMETLQQSMGLNAKQINISNALGEERKRIKAIKSKVDTLEKEMDSINREIDSLENQKKRMVRLPRLHAVNKLPVFVIVKSGKFYPITDISTPFRGSRGYDLSHVRMTEKLFATIVEPIPSMGQHIEDGSDKRGLLRAALTNLEPKSEFISFAVYPDSYGEFHQIKSLFIKHGFEYNWLPINDKLSIVKRGSGESHHAQ</sequence>